<gene>
    <name evidence="2" type="ORF">NMY3_01189</name>
</gene>
<dbReference type="KEGG" id="taa:NMY3_01189"/>
<protein>
    <submittedName>
        <fullName evidence="2">Uncharacterized protein</fullName>
    </submittedName>
</protein>
<keyword evidence="3" id="KW-1185">Reference proteome</keyword>
<organism evidence="2 3">
    <name type="scientific">Candidatus Nitrosocosmicus oleophilus</name>
    <dbReference type="NCBI Taxonomy" id="1353260"/>
    <lineage>
        <taxon>Archaea</taxon>
        <taxon>Nitrososphaerota</taxon>
        <taxon>Nitrososphaeria</taxon>
        <taxon>Nitrososphaerales</taxon>
        <taxon>Nitrososphaeraceae</taxon>
        <taxon>Candidatus Nitrosocosmicus</taxon>
    </lineage>
</organism>
<proteinExistence type="predicted"/>
<sequence>MTTCKMTIIGVSFVLVAMLFSSVDVSSASFAQPNSGTQANTGSDDNNLNKQNYDNFQNCLDNIAGTTGFATPQQIRGCFATAYNIHDDDDDDDDDDDLFED</sequence>
<accession>A0A654LVB4</accession>
<reference evidence="3" key="1">
    <citation type="submission" date="2015-10" db="EMBL/GenBank/DDBJ databases">
        <title>Niche specialization of a soil ammonia-oxidizing archaeon, Candidatus Nitrosocosmicus oleophilus.</title>
        <authorList>
            <person name="Jung M.-Y."/>
            <person name="Rhee S.-K."/>
        </authorList>
    </citation>
    <scope>NUCLEOTIDE SEQUENCE [LARGE SCALE GENOMIC DNA]</scope>
    <source>
        <strain evidence="3">MY3</strain>
    </source>
</reference>
<dbReference type="Proteomes" id="UP000058925">
    <property type="component" value="Chromosome"/>
</dbReference>
<feature type="region of interest" description="Disordered" evidence="1">
    <location>
        <begin position="29"/>
        <end position="49"/>
    </location>
</feature>
<evidence type="ECO:0000313" key="2">
    <source>
        <dbReference type="EMBL" id="ALI35394.1"/>
    </source>
</evidence>
<feature type="compositionally biased region" description="Polar residues" evidence="1">
    <location>
        <begin position="32"/>
        <end position="49"/>
    </location>
</feature>
<name>A0A654LVB4_9ARCH</name>
<evidence type="ECO:0000256" key="1">
    <source>
        <dbReference type="SAM" id="MobiDB-lite"/>
    </source>
</evidence>
<evidence type="ECO:0000313" key="3">
    <source>
        <dbReference type="Proteomes" id="UP000058925"/>
    </source>
</evidence>
<dbReference type="EMBL" id="CP012850">
    <property type="protein sequence ID" value="ALI35394.1"/>
    <property type="molecule type" value="Genomic_DNA"/>
</dbReference>
<dbReference type="AlphaFoldDB" id="A0A654LVB4"/>